<evidence type="ECO:0000256" key="15">
    <source>
        <dbReference type="SAM" id="Phobius"/>
    </source>
</evidence>
<dbReference type="GO" id="GO:0006665">
    <property type="term" value="P:sphingolipid metabolic process"/>
    <property type="evidence" value="ECO:0007669"/>
    <property type="project" value="UniProtKB-KW"/>
</dbReference>
<keyword evidence="5" id="KW-0746">Sphingolipid metabolism</keyword>
<evidence type="ECO:0000256" key="12">
    <source>
        <dbReference type="ARBA" id="ARBA00042334"/>
    </source>
</evidence>
<comment type="function">
    <text evidence="13">Component of the serine palmitoyltransferase multisubunit enzyme (SPT) that catalyzes the initial and rate-limiting step in sphingolipid biosynthesis by condensing L-serine and activated acyl-CoA (most commonly palmitoyl-CoA) to form long-chain bases. The SPT complex is composed of SPTLC1, SPTLC2 or SPTLC3 and SPTSSA or SPTSSB. Within this complex, the heterodimer consisting of SPTLC1 and SPTLC2/SPTLC3 forms the catalytic core. Within the SPT complex, SPTSSB stimulates the catalytic activity and plays a role in substrate specificity. SPT complexes with this subunit showing a preference for longer acyl-CoAs. The SPTLC1-SPTLC2-SPTSSB complex shows a strong preference for C18-CoA substrate, while the SPTLC1-SPTLC3-SPTSSB isozyme displays an ability to use a broader range of acyl-CoAs, without apparent preference.</text>
</comment>
<keyword evidence="8 15" id="KW-0472">Membrane</keyword>
<comment type="similarity">
    <text evidence="9">Belongs to the SPTSS family. SPTSSB subfamily.</text>
</comment>
<evidence type="ECO:0000256" key="2">
    <source>
        <dbReference type="ARBA" id="ARBA00005189"/>
    </source>
</evidence>
<evidence type="ECO:0000256" key="10">
    <source>
        <dbReference type="ARBA" id="ARBA00041140"/>
    </source>
</evidence>
<evidence type="ECO:0000256" key="9">
    <source>
        <dbReference type="ARBA" id="ARBA00038059"/>
    </source>
</evidence>
<gene>
    <name evidence="16" type="ORF">Dbus_chr2Rg1365</name>
</gene>
<dbReference type="InterPro" id="IPR024512">
    <property type="entry name" value="Ser_palmitoyltrfase_ssu-like"/>
</dbReference>
<comment type="subunit">
    <text evidence="14">Component of the serine palmitoyltransferase (SPT) complex, which is composed of SPTLC1, SPTLC2 or SPTLC3 and SPTSSA or SPTSSB. The heterodimer consisting of SPTLC1 and SPTLC2/SPTLC3 forms the catalytic core of the enzyme, while SPTSSA or SPTSSB subunits determine substrate specificity. SPT also interacts with ORMDL proteins, especially ORMDL3, which negatively regulate SPT activity in the presence of ceramides.</text>
</comment>
<dbReference type="Pfam" id="PF11779">
    <property type="entry name" value="SPT_ssu-like"/>
    <property type="match status" value="1"/>
</dbReference>
<sequence length="103" mass="11704">MFDLLGEKLAKFKQYVIWLYSLYELNTQISICEPWEKVFCNVLLGSCVSIILYATYAYVPGYCLMLASFILPTAMNANSIKNNIMCTGAEDMCYSSESESYLT</sequence>
<evidence type="ECO:0000256" key="14">
    <source>
        <dbReference type="ARBA" id="ARBA00046416"/>
    </source>
</evidence>
<dbReference type="EMBL" id="CP012524">
    <property type="protein sequence ID" value="ALC41786.1"/>
    <property type="molecule type" value="Genomic_DNA"/>
</dbReference>
<keyword evidence="17" id="KW-1185">Reference proteome</keyword>
<organism evidence="16 17">
    <name type="scientific">Drosophila busckii</name>
    <name type="common">Fruit fly</name>
    <dbReference type="NCBI Taxonomy" id="30019"/>
    <lineage>
        <taxon>Eukaryota</taxon>
        <taxon>Metazoa</taxon>
        <taxon>Ecdysozoa</taxon>
        <taxon>Arthropoda</taxon>
        <taxon>Hexapoda</taxon>
        <taxon>Insecta</taxon>
        <taxon>Pterygota</taxon>
        <taxon>Neoptera</taxon>
        <taxon>Endopterygota</taxon>
        <taxon>Diptera</taxon>
        <taxon>Brachycera</taxon>
        <taxon>Muscomorpha</taxon>
        <taxon>Ephydroidea</taxon>
        <taxon>Drosophilidae</taxon>
        <taxon>Drosophila</taxon>
    </lineage>
</organism>
<accession>A0A0M5J7A9</accession>
<dbReference type="OMA" id="AYVPGYC"/>
<keyword evidence="6 15" id="KW-1133">Transmembrane helix</keyword>
<dbReference type="PANTHER" id="PTHR28612">
    <property type="entry name" value="SERINE PALMITOYLTRANSFERASE SMALL SUBUNIT B"/>
    <property type="match status" value="1"/>
</dbReference>
<dbReference type="GO" id="GO:0005789">
    <property type="term" value="C:endoplasmic reticulum membrane"/>
    <property type="evidence" value="ECO:0007669"/>
    <property type="project" value="UniProtKB-SubCell"/>
</dbReference>
<keyword evidence="3 15" id="KW-0812">Transmembrane</keyword>
<evidence type="ECO:0000256" key="5">
    <source>
        <dbReference type="ARBA" id="ARBA00022919"/>
    </source>
</evidence>
<evidence type="ECO:0000256" key="13">
    <source>
        <dbReference type="ARBA" id="ARBA00045772"/>
    </source>
</evidence>
<dbReference type="AlphaFoldDB" id="A0A0M5J7A9"/>
<keyword evidence="7" id="KW-0443">Lipid metabolism</keyword>
<dbReference type="PANTHER" id="PTHR28612:SF1">
    <property type="entry name" value="SERINE PALMITOYLTRANSFERASE SMALL SUBUNIT B"/>
    <property type="match status" value="1"/>
</dbReference>
<proteinExistence type="inferred from homology"/>
<evidence type="ECO:0000256" key="8">
    <source>
        <dbReference type="ARBA" id="ARBA00023136"/>
    </source>
</evidence>
<feature type="transmembrane region" description="Helical" evidence="15">
    <location>
        <begin position="50"/>
        <end position="71"/>
    </location>
</feature>
<evidence type="ECO:0000313" key="17">
    <source>
        <dbReference type="Proteomes" id="UP000494163"/>
    </source>
</evidence>
<reference evidence="16 17" key="1">
    <citation type="submission" date="2015-08" db="EMBL/GenBank/DDBJ databases">
        <title>Ancestral chromatin configuration constrains chromatin evolution on differentiating sex chromosomes in Drosophila.</title>
        <authorList>
            <person name="Zhou Q."/>
            <person name="Bachtrog D."/>
        </authorList>
    </citation>
    <scope>NUCLEOTIDE SEQUENCE [LARGE SCALE GENOMIC DNA]</scope>
    <source>
        <tissue evidence="16">Whole larvae</tissue>
    </source>
</reference>
<keyword evidence="4" id="KW-0256">Endoplasmic reticulum</keyword>
<evidence type="ECO:0000313" key="16">
    <source>
        <dbReference type="EMBL" id="ALC41786.1"/>
    </source>
</evidence>
<comment type="subcellular location">
    <subcellularLocation>
        <location evidence="1">Endoplasmic reticulum membrane</location>
        <topology evidence="1">Multi-pass membrane protein</topology>
    </subcellularLocation>
</comment>
<name>A0A0M5J7A9_DROBS</name>
<evidence type="ECO:0000256" key="1">
    <source>
        <dbReference type="ARBA" id="ARBA00004477"/>
    </source>
</evidence>
<evidence type="ECO:0000256" key="7">
    <source>
        <dbReference type="ARBA" id="ARBA00023098"/>
    </source>
</evidence>
<evidence type="ECO:0000256" key="11">
    <source>
        <dbReference type="ARBA" id="ARBA00041982"/>
    </source>
</evidence>
<dbReference type="Proteomes" id="UP000494163">
    <property type="component" value="Chromosome 2R"/>
</dbReference>
<comment type="pathway">
    <text evidence="2">Lipid metabolism.</text>
</comment>
<evidence type="ECO:0000256" key="6">
    <source>
        <dbReference type="ARBA" id="ARBA00022989"/>
    </source>
</evidence>
<protein>
    <recommendedName>
        <fullName evidence="10">Serine palmitoyltransferase small subunit B</fullName>
    </recommendedName>
    <alternativeName>
        <fullName evidence="12">Protein ADMP</fullName>
    </alternativeName>
    <alternativeName>
        <fullName evidence="11">Small subunit of serine palmitoyltransferase B</fullName>
    </alternativeName>
</protein>
<evidence type="ECO:0000256" key="3">
    <source>
        <dbReference type="ARBA" id="ARBA00022692"/>
    </source>
</evidence>
<evidence type="ECO:0000256" key="4">
    <source>
        <dbReference type="ARBA" id="ARBA00022824"/>
    </source>
</evidence>